<evidence type="ECO:0000259" key="6">
    <source>
        <dbReference type="Pfam" id="PF03467"/>
    </source>
</evidence>
<dbReference type="OrthoDB" id="18087at2759"/>
<dbReference type="HOGENOM" id="CLU_035823_0_0_1"/>
<feature type="compositionally biased region" description="Basic and acidic residues" evidence="5">
    <location>
        <begin position="396"/>
        <end position="408"/>
    </location>
</feature>
<dbReference type="GO" id="GO:0000184">
    <property type="term" value="P:nuclear-transcribed mRNA catabolic process, nonsense-mediated decay"/>
    <property type="evidence" value="ECO:0007669"/>
    <property type="project" value="UniProtKB-KW"/>
</dbReference>
<proteinExistence type="inferred from homology"/>
<feature type="region of interest" description="Disordered" evidence="5">
    <location>
        <begin position="1"/>
        <end position="31"/>
    </location>
</feature>
<feature type="region of interest" description="Disordered" evidence="5">
    <location>
        <begin position="428"/>
        <end position="493"/>
    </location>
</feature>
<keyword evidence="4" id="KW-0539">Nucleus</keyword>
<dbReference type="AlphaFoldDB" id="F8NS65"/>
<feature type="compositionally biased region" description="Low complexity" evidence="5">
    <location>
        <begin position="442"/>
        <end position="457"/>
    </location>
</feature>
<evidence type="ECO:0000256" key="4">
    <source>
        <dbReference type="ARBA" id="ARBA00023242"/>
    </source>
</evidence>
<feature type="domain" description="UPF3" evidence="6">
    <location>
        <begin position="30"/>
        <end position="207"/>
    </location>
</feature>
<evidence type="ECO:0000256" key="3">
    <source>
        <dbReference type="ARBA" id="ARBA00023161"/>
    </source>
</evidence>
<dbReference type="EMBL" id="GL945432">
    <property type="protein sequence ID" value="EGO26896.1"/>
    <property type="molecule type" value="Genomic_DNA"/>
</dbReference>
<feature type="compositionally biased region" description="Low complexity" evidence="5">
    <location>
        <begin position="263"/>
        <end position="283"/>
    </location>
</feature>
<dbReference type="InterPro" id="IPR005120">
    <property type="entry name" value="UPF3_dom"/>
</dbReference>
<protein>
    <recommendedName>
        <fullName evidence="6">UPF3 domain-containing protein</fullName>
    </recommendedName>
</protein>
<dbReference type="InterPro" id="IPR039722">
    <property type="entry name" value="Upf3"/>
</dbReference>
<organism>
    <name type="scientific">Serpula lacrymans var. lacrymans (strain S7.9)</name>
    <name type="common">Dry rot fungus</name>
    <dbReference type="NCBI Taxonomy" id="578457"/>
    <lineage>
        <taxon>Eukaryota</taxon>
        <taxon>Fungi</taxon>
        <taxon>Dikarya</taxon>
        <taxon>Basidiomycota</taxon>
        <taxon>Agaricomycotina</taxon>
        <taxon>Agaricomycetes</taxon>
        <taxon>Agaricomycetidae</taxon>
        <taxon>Boletales</taxon>
        <taxon>Coniophorineae</taxon>
        <taxon>Serpulaceae</taxon>
        <taxon>Serpula</taxon>
    </lineage>
</organism>
<dbReference type="GO" id="GO:0005730">
    <property type="term" value="C:nucleolus"/>
    <property type="evidence" value="ECO:0007669"/>
    <property type="project" value="TreeGrafter"/>
</dbReference>
<dbReference type="GeneID" id="18814734"/>
<dbReference type="Gene3D" id="3.30.70.330">
    <property type="match status" value="1"/>
</dbReference>
<dbReference type="GO" id="GO:0003729">
    <property type="term" value="F:mRNA binding"/>
    <property type="evidence" value="ECO:0007669"/>
    <property type="project" value="TreeGrafter"/>
</dbReference>
<dbReference type="SUPFAM" id="SSF54928">
    <property type="entry name" value="RNA-binding domain, RBD"/>
    <property type="match status" value="1"/>
</dbReference>
<feature type="compositionally biased region" description="Low complexity" evidence="5">
    <location>
        <begin position="1"/>
        <end position="13"/>
    </location>
</feature>
<sequence>MSGGAAVKQSPAKSKPPKEKKGQVGSSGTERLKTVIRRLPPNLPEDVFWQSVQSWVTDDTTLWKMFYPGKVGKRINKENIPSRAYIAFRNEEQLAIFSREYDGHLFRDKAGLSRQLSLHSVIEMYLPGNESQAVVEFAPYQKIPTEKKKADARNATIEKDEDYLSFVESLNAANKAEPVSLEALIAAAQPPPPPTTTPLLEALKAEKSAQKDKEAILRHHAHYKDGAVALTPAIAKKDDSKKKPAPTPKQPETPQLSKKAAKKAAAQKNAQAAQSAAASSASSTVKQIVPAPATKPSRPPRDPSGRQQQAKTSLPPAVLPAVQTNIQVTGAVDAAEANSLTPTPRRGRPVIGLGRQFEAALSGAGVGVGEQRKRREKAKEPEGKLLPSNSAGTPQKAKESGGTRKDGKVPLNNVVAPVAIMQAPSILQRNDGSMPQGPMILQRPQSPRAAPRPADSAGVAEIPHNHASDVGTGRGAMRRGRGGKGRGGAHRGG</sequence>
<evidence type="ECO:0000256" key="1">
    <source>
        <dbReference type="ARBA" id="ARBA00004123"/>
    </source>
</evidence>
<feature type="region of interest" description="Disordered" evidence="5">
    <location>
        <begin position="361"/>
        <end position="410"/>
    </location>
</feature>
<dbReference type="Proteomes" id="UP000008064">
    <property type="component" value="Unassembled WGS sequence"/>
</dbReference>
<feature type="compositionally biased region" description="Basic and acidic residues" evidence="5">
    <location>
        <begin position="370"/>
        <end position="383"/>
    </location>
</feature>
<feature type="region of interest" description="Disordered" evidence="5">
    <location>
        <begin position="233"/>
        <end position="322"/>
    </location>
</feature>
<dbReference type="GO" id="GO:0005737">
    <property type="term" value="C:cytoplasm"/>
    <property type="evidence" value="ECO:0007669"/>
    <property type="project" value="TreeGrafter"/>
</dbReference>
<comment type="similarity">
    <text evidence="2">Belongs to the RENT3 family.</text>
</comment>
<dbReference type="InterPro" id="IPR035979">
    <property type="entry name" value="RBD_domain_sf"/>
</dbReference>
<dbReference type="KEGG" id="sla:SERLADRAFT_436716"/>
<dbReference type="Pfam" id="PF03467">
    <property type="entry name" value="Smg4_UPF3"/>
    <property type="match status" value="1"/>
</dbReference>
<feature type="compositionally biased region" description="Basic residues" evidence="5">
    <location>
        <begin position="476"/>
        <end position="493"/>
    </location>
</feature>
<reference evidence="7" key="1">
    <citation type="submission" date="2011-04" db="EMBL/GenBank/DDBJ databases">
        <title>Evolution of plant cell wall degrading machinery underlies the functional diversity of forest fungi.</title>
        <authorList>
            <consortium name="US DOE Joint Genome Institute (JGI-PGF)"/>
            <person name="Eastwood D.C."/>
            <person name="Floudas D."/>
            <person name="Binder M."/>
            <person name="Majcherczyk A."/>
            <person name="Schneider P."/>
            <person name="Aerts A."/>
            <person name="Asiegbu F.O."/>
            <person name="Baker S.E."/>
            <person name="Barry K."/>
            <person name="Bendiksby M."/>
            <person name="Blumentritt M."/>
            <person name="Coutinho P.M."/>
            <person name="Cullen D."/>
            <person name="Cullen D."/>
            <person name="Gathman A."/>
            <person name="Goodell B."/>
            <person name="Henrissat B."/>
            <person name="Ihrmark K."/>
            <person name="Kauserud H."/>
            <person name="Kohler A."/>
            <person name="LaButti K."/>
            <person name="Lapidus A."/>
            <person name="Lavin J.L."/>
            <person name="Lee Y.-H."/>
            <person name="Lindquist E."/>
            <person name="Lilly W."/>
            <person name="Lucas S."/>
            <person name="Morin E."/>
            <person name="Murat C."/>
            <person name="Oguiza J.A."/>
            <person name="Park J."/>
            <person name="Pisabarro A.G."/>
            <person name="Riley R."/>
            <person name="Rosling A."/>
            <person name="Salamov A."/>
            <person name="Schmidt O."/>
            <person name="Schmutz J."/>
            <person name="Skrede I."/>
            <person name="Stenlid J."/>
            <person name="Wiebenga A."/>
            <person name="Xie X."/>
            <person name="Kues U."/>
            <person name="Hibbett D.S."/>
            <person name="Hoffmeister D."/>
            <person name="Hogberg N."/>
            <person name="Martin F."/>
            <person name="Grigoriev I.V."/>
            <person name="Watkinson S.C."/>
        </authorList>
    </citation>
    <scope>NUCLEOTIDE SEQUENCE</scope>
    <source>
        <strain evidence="7">S7.9</strain>
    </source>
</reference>
<name>F8NS65_SERL9</name>
<dbReference type="CDD" id="cd12455">
    <property type="entry name" value="RRM_like_Smg4_UPF3"/>
    <property type="match status" value="1"/>
</dbReference>
<evidence type="ECO:0000313" key="7">
    <source>
        <dbReference type="EMBL" id="EGO26896.1"/>
    </source>
</evidence>
<gene>
    <name evidence="7" type="ORF">SERLADRAFT_436716</name>
</gene>
<dbReference type="PANTHER" id="PTHR13112">
    <property type="entry name" value="UPF3 REGULATOR OF NONSENSE TRANSCRIPTS-LIKE PROTEIN"/>
    <property type="match status" value="1"/>
</dbReference>
<comment type="subcellular location">
    <subcellularLocation>
        <location evidence="1">Nucleus</location>
    </subcellularLocation>
</comment>
<dbReference type="PANTHER" id="PTHR13112:SF0">
    <property type="entry name" value="FI21285P1"/>
    <property type="match status" value="1"/>
</dbReference>
<dbReference type="RefSeq" id="XP_007317069.1">
    <property type="nucleotide sequence ID" value="XM_007317007.1"/>
</dbReference>
<dbReference type="GO" id="GO:0045727">
    <property type="term" value="P:positive regulation of translation"/>
    <property type="evidence" value="ECO:0007669"/>
    <property type="project" value="TreeGrafter"/>
</dbReference>
<dbReference type="InterPro" id="IPR012677">
    <property type="entry name" value="Nucleotide-bd_a/b_plait_sf"/>
</dbReference>
<accession>F8NS65</accession>
<keyword evidence="3" id="KW-0866">Nonsense-mediated mRNA decay</keyword>
<evidence type="ECO:0000256" key="2">
    <source>
        <dbReference type="ARBA" id="ARBA00005991"/>
    </source>
</evidence>
<evidence type="ECO:0000256" key="5">
    <source>
        <dbReference type="SAM" id="MobiDB-lite"/>
    </source>
</evidence>